<evidence type="ECO:0000313" key="2">
    <source>
        <dbReference type="Proteomes" id="UP001149860"/>
    </source>
</evidence>
<dbReference type="Proteomes" id="UP001149860">
    <property type="component" value="Chromosome"/>
</dbReference>
<organism evidence="1 2">
    <name type="scientific">Lentilactobacillus terminaliae</name>
    <dbReference type="NCBI Taxonomy" id="3003483"/>
    <lineage>
        <taxon>Bacteria</taxon>
        <taxon>Bacillati</taxon>
        <taxon>Bacillota</taxon>
        <taxon>Bacilli</taxon>
        <taxon>Lactobacillales</taxon>
        <taxon>Lactobacillaceae</taxon>
        <taxon>Lentilactobacillus</taxon>
    </lineage>
</organism>
<protein>
    <submittedName>
        <fullName evidence="1">Uncharacterized protein</fullName>
    </submittedName>
</protein>
<dbReference type="EMBL" id="CP168151">
    <property type="protein sequence ID" value="XFD40018.1"/>
    <property type="molecule type" value="Genomic_DNA"/>
</dbReference>
<reference evidence="1" key="1">
    <citation type="submission" date="2024-08" db="EMBL/GenBank/DDBJ databases">
        <title>Lentilactobacillus sp. nov., isolated from tree bark.</title>
        <authorList>
            <person name="Phuengjayaem S."/>
            <person name="Tanasupawat S."/>
        </authorList>
    </citation>
    <scope>NUCLEOTIDE SEQUENCE</scope>
    <source>
        <strain evidence="1">SPB1-3</strain>
    </source>
</reference>
<gene>
    <name evidence="1" type="ORF">O0236_001545</name>
</gene>
<accession>A0ACD5DFT6</accession>
<proteinExistence type="predicted"/>
<evidence type="ECO:0000313" key="1">
    <source>
        <dbReference type="EMBL" id="XFD40018.1"/>
    </source>
</evidence>
<name>A0ACD5DFT6_9LACO</name>
<sequence length="74" mass="8427">MLTIINESKLAAVVDVYARYNVAIETEGMKITSINHHEVDFDAATYMQDQLIELIAKVLAHQLIKEVFDQEYGN</sequence>
<keyword evidence="2" id="KW-1185">Reference proteome</keyword>